<dbReference type="AlphaFoldDB" id="A0A8H6SI68"/>
<dbReference type="Pfam" id="PF17667">
    <property type="entry name" value="Pkinase_fungal"/>
    <property type="match status" value="1"/>
</dbReference>
<dbReference type="Proteomes" id="UP000636479">
    <property type="component" value="Unassembled WGS sequence"/>
</dbReference>
<dbReference type="OrthoDB" id="5307922at2759"/>
<dbReference type="RefSeq" id="XP_037218781.1">
    <property type="nucleotide sequence ID" value="XM_037365539.1"/>
</dbReference>
<feature type="domain" description="Fungal-type protein kinase" evidence="1">
    <location>
        <begin position="528"/>
        <end position="966"/>
    </location>
</feature>
<evidence type="ECO:0000313" key="3">
    <source>
        <dbReference type="Proteomes" id="UP000636479"/>
    </source>
</evidence>
<dbReference type="Gene3D" id="1.10.510.10">
    <property type="entry name" value="Transferase(Phosphotransferase) domain 1"/>
    <property type="match status" value="1"/>
</dbReference>
<dbReference type="InterPro" id="IPR051288">
    <property type="entry name" value="Serum_paraoxonase/arylesterase"/>
</dbReference>
<dbReference type="SUPFAM" id="SSF56112">
    <property type="entry name" value="Protein kinase-like (PK-like)"/>
    <property type="match status" value="1"/>
</dbReference>
<keyword evidence="3" id="KW-1185">Reference proteome</keyword>
<proteinExistence type="predicted"/>
<evidence type="ECO:0000313" key="2">
    <source>
        <dbReference type="EMBL" id="KAF7299393.1"/>
    </source>
</evidence>
<protein>
    <submittedName>
        <fullName evidence="2">Serum paraoxonase/arylesterase 2</fullName>
    </submittedName>
</protein>
<evidence type="ECO:0000259" key="1">
    <source>
        <dbReference type="Pfam" id="PF17667"/>
    </source>
</evidence>
<dbReference type="PANTHER" id="PTHR11799">
    <property type="entry name" value="PARAOXONASE"/>
    <property type="match status" value="1"/>
</dbReference>
<organism evidence="2 3">
    <name type="scientific">Mycena indigotica</name>
    <dbReference type="NCBI Taxonomy" id="2126181"/>
    <lineage>
        <taxon>Eukaryota</taxon>
        <taxon>Fungi</taxon>
        <taxon>Dikarya</taxon>
        <taxon>Basidiomycota</taxon>
        <taxon>Agaricomycotina</taxon>
        <taxon>Agaricomycetes</taxon>
        <taxon>Agaricomycetidae</taxon>
        <taxon>Agaricales</taxon>
        <taxon>Marasmiineae</taxon>
        <taxon>Mycenaceae</taxon>
        <taxon>Mycena</taxon>
    </lineage>
</organism>
<dbReference type="InterPro" id="IPR011042">
    <property type="entry name" value="6-blade_b-propeller_TolB-like"/>
</dbReference>
<sequence length="1108" mass="122737">MSRLVQLSIVLAALAAGYQLWLQPIFTKLGVWRVIEPINNTNCRTVPELAACESTLTKLPFHLPLSRIELVLHQATGLLFLACSSPESRAHWVPAVGQLNVSGPDAELDYLATYDAATNKITRLELPIPIHTHGMDVVPAGDGKRLFIYAVNHRKGKQGDGADSTIEVLSLALGETKLNHLRTVRHPIVLTPNDVVGSDDGKSVFFTNDHASKTSWTRHLSLLGFESGSVGFCSIPSGEAVDCKTVAPDIHGANGITRSRTNDTFFVANALFGGITVLERQHDNTLLKTHVIPTDRGLDNLSMDNDGVVYGAGIPSIPAISAHIANPSLKAPSSVLAVSKNVGPGSFYGEKFVVKKVFEDDGSLARGTTSVVHDSARGKLFIHGIAAPHLTYVQSARSLTHKFEVDVTSDPSIMPFSSQLDDGISPHRRNLVPSHTTAVSRYTTSDDATSVQEWNIVGYRGIEGCPESHNIASASIPQLVEARRREDGNDMVSSLVRYSRDLPADICSRGSCHWAQCLVPEARTNKSVVEMKLDVDFITEEGQLKVDKQSINAAIQLATSARSLLVNSGDTHVYVSAVFQHKSTRIYRFDRCGFKASPAFEWNVEPRPVVTLVHRLFVPQTLGDGWLDYVDQDDTISSASPEEKKRLWTALCADEFYKTIIADEAIFNYHCQKFIASHRIPPNDPHGPSQFVTCLQIGPPLSQSDGPFSHATRVYRVAILEDLPALSVYALKDAWKQGYRRDEIDLYDSIAVYVQSLDDLEKFDQDDQRTKKAKAFGMAECHGMINLAEGYDENQVPWKWRPELHRTSDGASSEDNGRYHTRALITPVGCPLNKFPSTKALCKGIQTACFQHQVAYHAGVQHCDLNEGNLMFDEKTMTWEFPQLFVIGWDYAEFVDGDGIDGAALFQQNFPERTASNVVVNKEPTRFTGTLPFMALELLRSKALHTPVAHKAHHDIESLFWIQIWMLTRYTNYFDTIYPHWGDPCNHIFGSLDGLFKHTILSVSLMFSNNTCLFELCDQFRAHVAKQNPPPASNITLLPQRSKFKRSSAELLVHFFVEDIYDLHVDTANWPIGDCASTFGSGQHRVRVCPTDVHKSVTSGQPSKSLAL</sequence>
<dbReference type="GeneID" id="59348055"/>
<dbReference type="InterPro" id="IPR040976">
    <property type="entry name" value="Pkinase_fungal"/>
</dbReference>
<dbReference type="SUPFAM" id="SSF63829">
    <property type="entry name" value="Calcium-dependent phosphotriesterase"/>
    <property type="match status" value="1"/>
</dbReference>
<gene>
    <name evidence="2" type="ORF">MIND_00888900</name>
</gene>
<dbReference type="PANTHER" id="PTHR11799:SF12">
    <property type="entry name" value="PARAOXONASE-RELATED"/>
    <property type="match status" value="1"/>
</dbReference>
<reference evidence="2" key="1">
    <citation type="submission" date="2020-05" db="EMBL/GenBank/DDBJ databases">
        <title>Mycena genomes resolve the evolution of fungal bioluminescence.</title>
        <authorList>
            <person name="Tsai I.J."/>
        </authorList>
    </citation>
    <scope>NUCLEOTIDE SEQUENCE</scope>
    <source>
        <strain evidence="2">171206Taipei</strain>
    </source>
</reference>
<dbReference type="InterPro" id="IPR011009">
    <property type="entry name" value="Kinase-like_dom_sf"/>
</dbReference>
<comment type="caution">
    <text evidence="2">The sequence shown here is derived from an EMBL/GenBank/DDBJ whole genome shotgun (WGS) entry which is preliminary data.</text>
</comment>
<dbReference type="EMBL" id="JACAZF010000007">
    <property type="protein sequence ID" value="KAF7299393.1"/>
    <property type="molecule type" value="Genomic_DNA"/>
</dbReference>
<accession>A0A8H6SI68</accession>
<dbReference type="Gene3D" id="2.120.10.30">
    <property type="entry name" value="TolB, C-terminal domain"/>
    <property type="match status" value="1"/>
</dbReference>
<name>A0A8H6SI68_9AGAR</name>